<dbReference type="RefSeq" id="WP_063977343.1">
    <property type="nucleotide sequence ID" value="NZ_JAJSRG010000010.1"/>
</dbReference>
<organism evidence="2 3">
    <name type="scientific">Pseudomonas monteilii</name>
    <dbReference type="NCBI Taxonomy" id="76759"/>
    <lineage>
        <taxon>Bacteria</taxon>
        <taxon>Pseudomonadati</taxon>
        <taxon>Pseudomonadota</taxon>
        <taxon>Gammaproteobacteria</taxon>
        <taxon>Pseudomonadales</taxon>
        <taxon>Pseudomonadaceae</taxon>
        <taxon>Pseudomonas</taxon>
    </lineage>
</organism>
<reference evidence="3" key="1">
    <citation type="submission" date="2016-02" db="EMBL/GenBank/DDBJ databases">
        <title>Dietzia cinnamea strain CD11_5 genome sequencing and assembly.</title>
        <authorList>
            <person name="Kaur G."/>
            <person name="Nair G.R."/>
            <person name="Mayilraj S."/>
        </authorList>
    </citation>
    <scope>NUCLEOTIDE SEQUENCE [LARGE SCALE GENOMIC DNA]</scope>
    <source>
        <strain evidence="3">CD10_2</strain>
    </source>
</reference>
<feature type="domain" description="Baseplate protein J-like barrel" evidence="1">
    <location>
        <begin position="104"/>
        <end position="190"/>
    </location>
</feature>
<dbReference type="Proteomes" id="UP000077242">
    <property type="component" value="Unassembled WGS sequence"/>
</dbReference>
<evidence type="ECO:0000259" key="1">
    <source>
        <dbReference type="Pfam" id="PF04865"/>
    </source>
</evidence>
<protein>
    <recommendedName>
        <fullName evidence="1">Baseplate protein J-like barrel domain-containing protein</fullName>
    </recommendedName>
</protein>
<proteinExistence type="predicted"/>
<evidence type="ECO:0000313" key="2">
    <source>
        <dbReference type="EMBL" id="OAH52427.1"/>
    </source>
</evidence>
<accession>A0AAP7FN61</accession>
<comment type="caution">
    <text evidence="2">The sequence shown here is derived from an EMBL/GenBank/DDBJ whole genome shotgun (WGS) entry which is preliminary data.</text>
</comment>
<dbReference type="EMBL" id="LSTU01000023">
    <property type="protein sequence ID" value="OAH52427.1"/>
    <property type="molecule type" value="Genomic_DNA"/>
</dbReference>
<dbReference type="InterPro" id="IPR006949">
    <property type="entry name" value="Barrel_Baseplate_J-like"/>
</dbReference>
<dbReference type="AlphaFoldDB" id="A0AAP7FN61"/>
<evidence type="ECO:0000313" key="3">
    <source>
        <dbReference type="Proteomes" id="UP000077242"/>
    </source>
</evidence>
<dbReference type="Pfam" id="PF04865">
    <property type="entry name" value="Baseplate_J"/>
    <property type="match status" value="1"/>
</dbReference>
<sequence length="391" mass="42629">MSDVDFKKALQDAGVPTTEAGLRAAWEKEVAAQGSKLSNTSSWSPFWRLVTAIVTQPVLWLIEFIAGTVLPNFFVKTATGAWLDMLAWAVNVTRKPSTKAQGQLLFTRSAVAGVLEIPAGTRVQSVAINGNVYVLVTTAAGQFLDGDAQVLVPAEATEAGSGYNLAPGYYSILPEPIPGVIQVVNADGWLTTPGADTEHDDDLRLRTRNQFSAVNQWHTDAVYRAIIASFPGVEPDGVYFEHNAPRGPGSANAFVLFEAGSPAESYLATINAYIRDQGQHGHGDDLLVQEMPPTLHMVRVVVWPRATVGAERQQALLDDIELFIRAAFRESSDRDYQPTLTYPQSRFSFSRLGEELHEQFAGIESLQFDNEDILSELTIPRLSGVQVVLGD</sequence>
<gene>
    <name evidence="2" type="ORF">AYJ70_07665</name>
</gene>
<name>A0AAP7FN61_9PSED</name>